<name>A0A076PH28_COMTE</name>
<dbReference type="HOGENOM" id="CLU_2069095_0_0_4"/>
<accession>A0A076PH28</accession>
<dbReference type="EMBL" id="CP006704">
    <property type="protein sequence ID" value="AIJ46064.1"/>
    <property type="molecule type" value="Genomic_DNA"/>
</dbReference>
<protein>
    <submittedName>
        <fullName evidence="1">Uncharacterized protein</fullName>
    </submittedName>
</protein>
<proteinExistence type="predicted"/>
<evidence type="ECO:0000313" key="2">
    <source>
        <dbReference type="Proteomes" id="UP000028782"/>
    </source>
</evidence>
<organism evidence="1 2">
    <name type="scientific">Comamonas testosteroni TK102</name>
    <dbReference type="NCBI Taxonomy" id="1392005"/>
    <lineage>
        <taxon>Bacteria</taxon>
        <taxon>Pseudomonadati</taxon>
        <taxon>Pseudomonadota</taxon>
        <taxon>Betaproteobacteria</taxon>
        <taxon>Burkholderiales</taxon>
        <taxon>Comamonadaceae</taxon>
        <taxon>Comamonas</taxon>
    </lineage>
</organism>
<evidence type="ECO:0000313" key="1">
    <source>
        <dbReference type="EMBL" id="AIJ46064.1"/>
    </source>
</evidence>
<dbReference type="AlphaFoldDB" id="A0A076PH28"/>
<reference evidence="1 2" key="1">
    <citation type="journal article" date="2014" name="Genome Announc.">
        <title>Complete Genome Sequence of Polychlorinated Biphenyl Degrader Comamonas testosteroni TK102 (NBRC 109938).</title>
        <authorList>
            <person name="Fukuda K."/>
            <person name="Hosoyama A."/>
            <person name="Tsuchikane K."/>
            <person name="Ohji S."/>
            <person name="Yamazoe A."/>
            <person name="Fujita N."/>
            <person name="Shintani M."/>
            <person name="Kimbara K."/>
        </authorList>
    </citation>
    <scope>NUCLEOTIDE SEQUENCE [LARGE SCALE GENOMIC DNA]</scope>
    <source>
        <strain evidence="1">TK102</strain>
    </source>
</reference>
<sequence length="118" mass="13955">MGSSNSYRHQLVLWRSWQHTQNLGRIFFDRLNDDTSIHMQMDSYRNIRVNIGKRDIGVQTLPTIFDTELSVQQSLYKHFRSTALKMSLRPQTHDQIMRVLLTMTWLCGFNLAQPVMQL</sequence>
<dbReference type="KEGG" id="ctes:O987_09700"/>
<gene>
    <name evidence="1" type="ORF">O987_09700</name>
</gene>
<dbReference type="Proteomes" id="UP000028782">
    <property type="component" value="Chromosome"/>
</dbReference>